<keyword evidence="1" id="KW-1133">Transmembrane helix</keyword>
<dbReference type="InterPro" id="IPR030802">
    <property type="entry name" value="Permease_MalE"/>
</dbReference>
<dbReference type="PANTHER" id="PTHR30188">
    <property type="entry name" value="ABC TRANSPORTER PERMEASE PROTEIN-RELATED"/>
    <property type="match status" value="1"/>
</dbReference>
<keyword evidence="1" id="KW-0812">Transmembrane</keyword>
<evidence type="ECO:0000313" key="2">
    <source>
        <dbReference type="EMBL" id="GAA3947888.1"/>
    </source>
</evidence>
<dbReference type="PANTHER" id="PTHR30188:SF4">
    <property type="entry name" value="PROTEIN TRIGALACTOSYLDIACYLGLYCEROL 1, CHLOROPLASTIC"/>
    <property type="match status" value="1"/>
</dbReference>
<evidence type="ECO:0000256" key="1">
    <source>
        <dbReference type="SAM" id="Phobius"/>
    </source>
</evidence>
<feature type="transmembrane region" description="Helical" evidence="1">
    <location>
        <begin position="89"/>
        <end position="110"/>
    </location>
</feature>
<feature type="transmembrane region" description="Helical" evidence="1">
    <location>
        <begin position="190"/>
        <end position="210"/>
    </location>
</feature>
<reference evidence="3" key="1">
    <citation type="journal article" date="2019" name="Int. J. Syst. Evol. Microbiol.">
        <title>The Global Catalogue of Microorganisms (GCM) 10K type strain sequencing project: providing services to taxonomists for standard genome sequencing and annotation.</title>
        <authorList>
            <consortium name="The Broad Institute Genomics Platform"/>
            <consortium name="The Broad Institute Genome Sequencing Center for Infectious Disease"/>
            <person name="Wu L."/>
            <person name="Ma J."/>
        </authorList>
    </citation>
    <scope>NUCLEOTIDE SEQUENCE [LARGE SCALE GENOMIC DNA]</scope>
    <source>
        <strain evidence="3">JCM 16923</strain>
    </source>
</reference>
<organism evidence="2 3">
    <name type="scientific">Gordonia caeni</name>
    <dbReference type="NCBI Taxonomy" id="1007097"/>
    <lineage>
        <taxon>Bacteria</taxon>
        <taxon>Bacillati</taxon>
        <taxon>Actinomycetota</taxon>
        <taxon>Actinomycetes</taxon>
        <taxon>Mycobacteriales</taxon>
        <taxon>Gordoniaceae</taxon>
        <taxon>Gordonia</taxon>
    </lineage>
</organism>
<sequence length="259" mass="26482">MAVAQSVQGFGRTVRLGVRTPVIAAGDLISGRFPIREAIVQMWFLLSITVLPALLMAIPFGVIVAVQIGGLTSNLGASSMAGAVGGMGVIQQGAPMAAALLLGGAGASAITADLGARTVREEIDAMRTLGIDPTRRLVAPRMVAMVVVAPVLSILIIVIAVCASFIVAVLGQGVVAGSYWQSFGTYASTTDLWICLLKSMIFGFVVVVIASRRGLEAAGGARGVADAVNAAVVLGIVASMVLNVIITQITALFIPVQVI</sequence>
<gene>
    <name evidence="2" type="ORF">GCM10022231_01180</name>
</gene>
<name>A0ABP7NKL4_9ACTN</name>
<feature type="transmembrane region" description="Helical" evidence="1">
    <location>
        <begin position="143"/>
        <end position="170"/>
    </location>
</feature>
<keyword evidence="3" id="KW-1185">Reference proteome</keyword>
<dbReference type="RefSeq" id="WP_344779526.1">
    <property type="nucleotide sequence ID" value="NZ_BAAAZW010000001.1"/>
</dbReference>
<accession>A0ABP7NKL4</accession>
<protein>
    <submittedName>
        <fullName evidence="2">ABC transporter permease</fullName>
    </submittedName>
</protein>
<keyword evidence="1" id="KW-0472">Membrane</keyword>
<comment type="caution">
    <text evidence="2">The sequence shown here is derived from an EMBL/GenBank/DDBJ whole genome shotgun (WGS) entry which is preliminary data.</text>
</comment>
<evidence type="ECO:0000313" key="3">
    <source>
        <dbReference type="Proteomes" id="UP001418444"/>
    </source>
</evidence>
<dbReference type="EMBL" id="BAAAZW010000001">
    <property type="protein sequence ID" value="GAA3947888.1"/>
    <property type="molecule type" value="Genomic_DNA"/>
</dbReference>
<proteinExistence type="predicted"/>
<dbReference type="Pfam" id="PF02405">
    <property type="entry name" value="MlaE"/>
    <property type="match status" value="1"/>
</dbReference>
<dbReference type="Proteomes" id="UP001418444">
    <property type="component" value="Unassembled WGS sequence"/>
</dbReference>
<feature type="transmembrane region" description="Helical" evidence="1">
    <location>
        <begin position="231"/>
        <end position="254"/>
    </location>
</feature>
<feature type="transmembrane region" description="Helical" evidence="1">
    <location>
        <begin position="42"/>
        <end position="69"/>
    </location>
</feature>